<evidence type="ECO:0000313" key="2">
    <source>
        <dbReference type="Proteomes" id="UP000193307"/>
    </source>
</evidence>
<dbReference type="EMBL" id="FWFW01000016">
    <property type="protein sequence ID" value="SLN67902.1"/>
    <property type="molecule type" value="Genomic_DNA"/>
</dbReference>
<reference evidence="1 2" key="1">
    <citation type="submission" date="2017-03" db="EMBL/GenBank/DDBJ databases">
        <authorList>
            <person name="Afonso C.L."/>
            <person name="Miller P.J."/>
            <person name="Scott M.A."/>
            <person name="Spackman E."/>
            <person name="Goraichik I."/>
            <person name="Dimitrov K.M."/>
            <person name="Suarez D.L."/>
            <person name="Swayne D.E."/>
        </authorList>
    </citation>
    <scope>NUCLEOTIDE SEQUENCE [LARGE SCALE GENOMIC DNA]</scope>
    <source>
        <strain evidence="1 2">CECT 7971</strain>
    </source>
</reference>
<dbReference type="Gene3D" id="3.40.50.300">
    <property type="entry name" value="P-loop containing nucleotide triphosphate hydrolases"/>
    <property type="match status" value="1"/>
</dbReference>
<dbReference type="SUPFAM" id="SSF53795">
    <property type="entry name" value="PEP carboxykinase-like"/>
    <property type="match status" value="1"/>
</dbReference>
<dbReference type="STRING" id="658057.SAMN04488032_103285"/>
<organism evidence="1 2">
    <name type="scientific">Pacificibacter marinus</name>
    <dbReference type="NCBI Taxonomy" id="658057"/>
    <lineage>
        <taxon>Bacteria</taxon>
        <taxon>Pseudomonadati</taxon>
        <taxon>Pseudomonadota</taxon>
        <taxon>Alphaproteobacteria</taxon>
        <taxon>Rhodobacterales</taxon>
        <taxon>Roseobacteraceae</taxon>
        <taxon>Pacificibacter</taxon>
    </lineage>
</organism>
<dbReference type="AlphaFoldDB" id="A0A1Y5TN14"/>
<dbReference type="OrthoDB" id="7812881at2"/>
<gene>
    <name evidence="1" type="ORF">PAM7971_03600</name>
</gene>
<protein>
    <submittedName>
        <fullName evidence="1">Uncharacterized protein</fullName>
    </submittedName>
</protein>
<evidence type="ECO:0000313" key="1">
    <source>
        <dbReference type="EMBL" id="SLN67902.1"/>
    </source>
</evidence>
<sequence length="347" mass="37938">MTQPQLKVSPETLIADIAAVFEQCETVFETANHTRHYTVADRTFTAMSDIAPYLNAVDVAVASDEPPTGTGARIFIGVAGQNGCPALHWDAPYFEERRIEALLKPTRYRMHYFHPLNYWQIFDRQTSTGLQIMTGPDQHPAWDLGSPLRNFFQWELASYGGALIHAGTLSVAKKGVLLAGAGGSGKSGTVLSGMLSGLQTIGDDYVYVMPKSLQAYPLFNTLKQDSAGLKRLGLLGHKALPTRTNWQNKYQFYINDLGLTPQPKSISLHALLLPTIAQSSKTTTVEISAKQAFLALAPSGVSQIPGDRAQLYAAAAEVSRNLPCFQLNLGTDPREVSNAIRQFIEEI</sequence>
<proteinExistence type="predicted"/>
<dbReference type="RefSeq" id="WP_085850671.1">
    <property type="nucleotide sequence ID" value="NZ_FNZV01000003.1"/>
</dbReference>
<keyword evidence="2" id="KW-1185">Reference proteome</keyword>
<dbReference type="Proteomes" id="UP000193307">
    <property type="component" value="Unassembled WGS sequence"/>
</dbReference>
<name>A0A1Y5TN14_9RHOB</name>
<accession>A0A1Y5TN14</accession>
<dbReference type="InterPro" id="IPR027417">
    <property type="entry name" value="P-loop_NTPase"/>
</dbReference>